<dbReference type="Gene3D" id="1.10.375.10">
    <property type="entry name" value="Human Immunodeficiency Virus Type 1 Capsid Protein"/>
    <property type="match status" value="1"/>
</dbReference>
<dbReference type="InterPro" id="IPR050462">
    <property type="entry name" value="Retroviral_Gag-Pol_poly"/>
</dbReference>
<evidence type="ECO:0000313" key="2">
    <source>
        <dbReference type="Proteomes" id="UP000694393"/>
    </source>
</evidence>
<dbReference type="AlphaFoldDB" id="A0A8C8SAN8"/>
<dbReference type="SUPFAM" id="SSF47943">
    <property type="entry name" value="Retrovirus capsid protein, N-terminal core domain"/>
    <property type="match status" value="1"/>
</dbReference>
<proteinExistence type="predicted"/>
<sequence length="370" mass="40866">MNPPLLAPACLQASTCNSFWRLWWDFRGFKQPGLDPSEGQGSHCFDAHARTGFLLEGLVAYDCPAQRALRCKAALVSGESQAEGRATVWNQSSLQVGPVHLVVSPFPWGHPGVVSGMGQGQGKGSGYCTPLECILLNWKQLGSDPMTKIQVERFCSVDWPQYQLGDQEQWPQGGSLNYNTILQLLLFCQRTGKWNEHMYAQLFMALRDRTELLRKCGLVATGSETFSPLPPPPPLVMAEPEPPSAPIPPPARDEGPGVQEAGGALGMYPLITESAISRQGGDNRPATTMQVYTHVPFNPVDLAAFEAQAEDFSTNPSRFMSVFEGCLVSHKPDWDDCNWGNWERSQVPCLCPRRMYLGRQTYFPSHSIPP</sequence>
<dbReference type="InterPro" id="IPR010999">
    <property type="entry name" value="Retrovr_matrix"/>
</dbReference>
<keyword evidence="2" id="KW-1185">Reference proteome</keyword>
<dbReference type="InterPro" id="IPR036946">
    <property type="entry name" value="G_retro_matrix_sf"/>
</dbReference>
<dbReference type="GO" id="GO:0016032">
    <property type="term" value="P:viral process"/>
    <property type="evidence" value="ECO:0007669"/>
    <property type="project" value="InterPro"/>
</dbReference>
<accession>A0A8C8SAN8</accession>
<dbReference type="PANTHER" id="PTHR33166">
    <property type="entry name" value="GAG_P30 DOMAIN-CONTAINING PROTEIN"/>
    <property type="match status" value="1"/>
</dbReference>
<reference evidence="1" key="2">
    <citation type="submission" date="2025-09" db="UniProtKB">
        <authorList>
            <consortium name="Ensembl"/>
        </authorList>
    </citation>
    <scope>IDENTIFICATION</scope>
</reference>
<dbReference type="Gene3D" id="1.10.150.180">
    <property type="entry name" value="Gamma-retroviral matrix domain"/>
    <property type="match status" value="1"/>
</dbReference>
<evidence type="ECO:0000313" key="1">
    <source>
        <dbReference type="Ensembl" id="ENSPCEP00000017201.1"/>
    </source>
</evidence>
<name>A0A8C8SAN8_9SAUR</name>
<organism evidence="1 2">
    <name type="scientific">Pelusios castaneus</name>
    <name type="common">West African mud turtle</name>
    <dbReference type="NCBI Taxonomy" id="367368"/>
    <lineage>
        <taxon>Eukaryota</taxon>
        <taxon>Metazoa</taxon>
        <taxon>Chordata</taxon>
        <taxon>Craniata</taxon>
        <taxon>Vertebrata</taxon>
        <taxon>Euteleostomi</taxon>
        <taxon>Archelosauria</taxon>
        <taxon>Testudinata</taxon>
        <taxon>Testudines</taxon>
        <taxon>Pleurodira</taxon>
        <taxon>Pelomedusidae</taxon>
        <taxon>Pelusios</taxon>
    </lineage>
</organism>
<protein>
    <submittedName>
        <fullName evidence="1">Uncharacterized protein</fullName>
    </submittedName>
</protein>
<reference evidence="1" key="1">
    <citation type="submission" date="2025-08" db="UniProtKB">
        <authorList>
            <consortium name="Ensembl"/>
        </authorList>
    </citation>
    <scope>IDENTIFICATION</scope>
</reference>
<dbReference type="SUPFAM" id="SSF47836">
    <property type="entry name" value="Retroviral matrix proteins"/>
    <property type="match status" value="1"/>
</dbReference>
<dbReference type="InterPro" id="IPR008919">
    <property type="entry name" value="Retrov_capsid_N"/>
</dbReference>
<dbReference type="Ensembl" id="ENSPCET00000017806.1">
    <property type="protein sequence ID" value="ENSPCEP00000017201.1"/>
    <property type="gene ID" value="ENSPCEG00000013522.1"/>
</dbReference>
<dbReference type="Proteomes" id="UP000694393">
    <property type="component" value="Unplaced"/>
</dbReference>